<reference evidence="1 2" key="1">
    <citation type="submission" date="2018-04" db="EMBL/GenBank/DDBJ databases">
        <title>Thalassorhabdus spongiae gen. nov., sp. nov., isolated from a marine sponge in South-West Iceland.</title>
        <authorList>
            <person name="Knobloch S."/>
            <person name="Daussin A."/>
            <person name="Johannsson R."/>
            <person name="Marteinsson V.T."/>
        </authorList>
    </citation>
    <scope>NUCLEOTIDE SEQUENCE [LARGE SCALE GENOMIC DNA]</scope>
    <source>
        <strain evidence="1 2">Hp12</strain>
    </source>
</reference>
<sequence length="243" mass="26197">MSTDHKKYQSVLDDHDLFPMLEQATTKEKKLISTVIAEKISSNIESSCTNSMKIGRELQLMGGNSAVNLFRGDGVKYKELAYDAAKKVRAKVKSNDSIETIEWELLTTLVKKAVEKMNEQDKEQFFAELEESTGQAFNWKNVAMDQLFKIGVPGAAGIYLALAEIAIPQILRALGITAAVGFIGGRAAAAAIPVVGWGLAIGSIFQSMAGTAYSVTIPCTAYLGAIRARINANSVAAEIFGDL</sequence>
<proteinExistence type="predicted"/>
<dbReference type="Proteomes" id="UP000244906">
    <property type="component" value="Unassembled WGS sequence"/>
</dbReference>
<gene>
    <name evidence="1" type="ORF">DC094_19375</name>
</gene>
<dbReference type="AlphaFoldDB" id="A0A2V1GRX8"/>
<evidence type="ECO:0000313" key="2">
    <source>
        <dbReference type="Proteomes" id="UP000244906"/>
    </source>
</evidence>
<evidence type="ECO:0000313" key="1">
    <source>
        <dbReference type="EMBL" id="PVZ64476.1"/>
    </source>
</evidence>
<accession>A0A2V1GRX8</accession>
<keyword evidence="2" id="KW-1185">Reference proteome</keyword>
<evidence type="ECO:0008006" key="3">
    <source>
        <dbReference type="Google" id="ProtNLM"/>
    </source>
</evidence>
<dbReference type="EMBL" id="QDDL01000012">
    <property type="protein sequence ID" value="PVZ64476.1"/>
    <property type="molecule type" value="Genomic_DNA"/>
</dbReference>
<organism evidence="1 2">
    <name type="scientific">Pelagibaculum spongiae</name>
    <dbReference type="NCBI Taxonomy" id="2080658"/>
    <lineage>
        <taxon>Bacteria</taxon>
        <taxon>Pseudomonadati</taxon>
        <taxon>Pseudomonadota</taxon>
        <taxon>Gammaproteobacteria</taxon>
        <taxon>Oceanospirillales</taxon>
        <taxon>Pelagibaculum</taxon>
    </lineage>
</organism>
<dbReference type="OrthoDB" id="9128717at2"/>
<name>A0A2V1GRX8_9GAMM</name>
<dbReference type="RefSeq" id="WP_116688779.1">
    <property type="nucleotide sequence ID" value="NZ_CAWNYD010000012.1"/>
</dbReference>
<comment type="caution">
    <text evidence="1">The sequence shown here is derived from an EMBL/GenBank/DDBJ whole genome shotgun (WGS) entry which is preliminary data.</text>
</comment>
<protein>
    <recommendedName>
        <fullName evidence="3">DUF3944 domain-containing protein</fullName>
    </recommendedName>
</protein>